<dbReference type="Proteomes" id="UP000008743">
    <property type="component" value="Unassembled WGS sequence"/>
</dbReference>
<dbReference type="PANTHER" id="PTHR45742:SF8">
    <property type="entry name" value="FLOCCULATION PROTEIN FLO11"/>
    <property type="match status" value="1"/>
</dbReference>
<dbReference type="EMBL" id="KE346362">
    <property type="protein sequence ID" value="KJE91206.1"/>
    <property type="molecule type" value="Genomic_DNA"/>
</dbReference>
<dbReference type="PANTHER" id="PTHR45742">
    <property type="entry name" value="COMPLEMENT COMPONENT C6"/>
    <property type="match status" value="1"/>
</dbReference>
<dbReference type="OrthoDB" id="1366754at2759"/>
<evidence type="ECO:0000313" key="9">
    <source>
        <dbReference type="EMBL" id="KJE91206.1"/>
    </source>
</evidence>
<gene>
    <name evidence="9" type="ORF">CAOG_002372</name>
</gene>
<keyword evidence="10" id="KW-1185">Reference proteome</keyword>
<evidence type="ECO:0000256" key="2">
    <source>
        <dbReference type="ARBA" id="ARBA00004613"/>
    </source>
</evidence>
<feature type="signal peptide" evidence="7">
    <location>
        <begin position="1"/>
        <end position="20"/>
    </location>
</feature>
<dbReference type="SMART" id="SM00457">
    <property type="entry name" value="MACPF"/>
    <property type="match status" value="1"/>
</dbReference>
<dbReference type="GO" id="GO:0031640">
    <property type="term" value="P:killing of cells of another organism"/>
    <property type="evidence" value="ECO:0007669"/>
    <property type="project" value="UniProtKB-KW"/>
</dbReference>
<dbReference type="STRING" id="595528.A0A0D2U7Z0"/>
<keyword evidence="6" id="KW-1015">Disulfide bond</keyword>
<keyword evidence="5" id="KW-0472">Membrane</keyword>
<dbReference type="InterPro" id="IPR020863">
    <property type="entry name" value="MACPF_CS"/>
</dbReference>
<evidence type="ECO:0000259" key="8">
    <source>
        <dbReference type="PROSITE" id="PS51412"/>
    </source>
</evidence>
<evidence type="ECO:0000256" key="6">
    <source>
        <dbReference type="ARBA" id="ARBA00023157"/>
    </source>
</evidence>
<comment type="subcellular location">
    <subcellularLocation>
        <location evidence="1">Membrane</location>
    </subcellularLocation>
    <subcellularLocation>
        <location evidence="2">Secreted</location>
    </subcellularLocation>
</comment>
<proteinExistence type="predicted"/>
<reference evidence="10" key="1">
    <citation type="submission" date="2011-02" db="EMBL/GenBank/DDBJ databases">
        <title>The Genome Sequence of Capsaspora owczarzaki ATCC 30864.</title>
        <authorList>
            <person name="Russ C."/>
            <person name="Cuomo C."/>
            <person name="Burger G."/>
            <person name="Gray M.W."/>
            <person name="Holland P.W.H."/>
            <person name="King N."/>
            <person name="Lang F.B.F."/>
            <person name="Roger A.J."/>
            <person name="Ruiz-Trillo I."/>
            <person name="Young S.K."/>
            <person name="Zeng Q."/>
            <person name="Gargeya S."/>
            <person name="Alvarado L."/>
            <person name="Berlin A."/>
            <person name="Chapman S.B."/>
            <person name="Chen Z."/>
            <person name="Freedman E."/>
            <person name="Gellesch M."/>
            <person name="Goldberg J."/>
            <person name="Griggs A."/>
            <person name="Gujja S."/>
            <person name="Heilman E."/>
            <person name="Heiman D."/>
            <person name="Howarth C."/>
            <person name="Mehta T."/>
            <person name="Neiman D."/>
            <person name="Pearson M."/>
            <person name="Roberts A."/>
            <person name="Saif S."/>
            <person name="Shea T."/>
            <person name="Shenoy N."/>
            <person name="Sisk P."/>
            <person name="Stolte C."/>
            <person name="Sykes S."/>
            <person name="White J."/>
            <person name="Yandava C."/>
            <person name="Haas B."/>
            <person name="Nusbaum C."/>
            <person name="Birren B."/>
        </authorList>
    </citation>
    <scope>NUCLEOTIDE SEQUENCE</scope>
    <source>
        <strain evidence="10">ATCC 30864</strain>
    </source>
</reference>
<dbReference type="GO" id="GO:0016020">
    <property type="term" value="C:membrane"/>
    <property type="evidence" value="ECO:0007669"/>
    <property type="project" value="UniProtKB-SubCell"/>
</dbReference>
<feature type="domain" description="MACPF" evidence="8">
    <location>
        <begin position="117"/>
        <end position="475"/>
    </location>
</feature>
<keyword evidence="3" id="KW-0964">Secreted</keyword>
<dbReference type="GO" id="GO:0005576">
    <property type="term" value="C:extracellular region"/>
    <property type="evidence" value="ECO:0007669"/>
    <property type="project" value="UniProtKB-SubCell"/>
</dbReference>
<evidence type="ECO:0000256" key="4">
    <source>
        <dbReference type="ARBA" id="ARBA00022852"/>
    </source>
</evidence>
<dbReference type="PROSITE" id="PS00279">
    <property type="entry name" value="MACPF_1"/>
    <property type="match status" value="1"/>
</dbReference>
<dbReference type="Pfam" id="PF01823">
    <property type="entry name" value="MACPF"/>
    <property type="match status" value="1"/>
</dbReference>
<dbReference type="eggNOG" id="ENOG502S7UT">
    <property type="taxonomic scope" value="Eukaryota"/>
</dbReference>
<protein>
    <recommendedName>
        <fullName evidence="8">MACPF domain-containing protein</fullName>
    </recommendedName>
</protein>
<organism evidence="9 10">
    <name type="scientific">Capsaspora owczarzaki (strain ATCC 30864)</name>
    <dbReference type="NCBI Taxonomy" id="595528"/>
    <lineage>
        <taxon>Eukaryota</taxon>
        <taxon>Filasterea</taxon>
        <taxon>Capsaspora</taxon>
    </lineage>
</organism>
<accession>A0A0D2U7Z0</accession>
<sequence>MRLYCTLLLLLVLSASLALAQWCHGSRTPVSWYLIFKPSPEADFMYIDSVLPEPVALTSACMRGSRIVAQKARTEFVSEQHQATLQTTLSQARMKEGVMETRAAAEAAQAKTSLLEAETLLRAPFAPESGLQNIAYLGRGYDVVRGNPQSTGTEVDPGIRASIMVLEHAERRMTADGKFYVPDNVDVIMEPVNRFESSSKLVRSEQSYKTMLESDLKIRASASYGPFAKGSFSASESYQQVRDSMLKRESMFLDSRAETVSYRARLEDTLPLKLTGEFRHAVQRLTPPALFSQCCITVNPDADPDVRCFPVECSAYDDLLETFGTHYMHEVTMGGRGMQRFSIDMSEAATLDETVTGSTVATEISGGFGAFSASIGFDMSMKLSQQARSMSMSSTSKSTEWFIGGEPGLGQFSADDLLTSLKDWARTVGSNPVPIRMQVAPIIELLDALLFPEDPHIADKQTLLASYLASYCESVSGANCGDGGDRDFTGDETVLRYGDFVTLDQLTGVNEGYRLRATTAAASAPSAISSQVSALSSTSRFLGVRLDYSNATHDFPMQTYEGDSMSFQIVALRIERFCSCMYASNDYNSIRFQSRFPPILISQKPSYKFSVVGNEGSCPYSTLQVESLVLNKDQFEGFPGLEARCRAQCTRMATCVRYTVRITADGDGMCTMFPSQTENMFAYSRDRSDKVFYYAYDDDWWRWSCENTKPGDWARDQASASFQVVERFAFSTRENHFFRIISPLLLTTLDKQPVFYGDELHLVSVDGSITLGAGNKLESVDQGSNTTLPPMRFKIYGRNSTFGTPVRRSERVMLQTMPDSQNEYFRKLTGNFRFNTYIPMFLQLATSAPVAPSGGTQLDYSMLRIMKPFPLSVSRLSAFEWVLNKAPKLDTPAADNVLSFIKQPTMAVTVLQPFSALEMTSNTNGTVVLAVVFSDPVVRTSVPPPQFVGLDWIRPKRLWPNNFAVRLLPTVSSVGTVTGNVTNVVYEEAQLQVHLVVTVTFGQQLAVGDIITTTAVNVEGANEQPIFQPTQAVQLNFEPVFQLAFVQWNVTNTTTVLAPFDTLRVATVRADFSEPVFSAASGGSLDVSCFALLGFDVASSGVFAANATILAVTLVPGSNSTAYLLDLSYFQLGPYDSPLSAPMYYVFPTGAGIITRGTEHRAATAVRADFRVPVTLPVPPA</sequence>
<feature type="chain" id="PRO_5002253240" description="MACPF domain-containing protein" evidence="7">
    <location>
        <begin position="21"/>
        <end position="1181"/>
    </location>
</feature>
<evidence type="ECO:0000256" key="5">
    <source>
        <dbReference type="ARBA" id="ARBA00023136"/>
    </source>
</evidence>
<dbReference type="PhylomeDB" id="A0A0D2U7Z0"/>
<evidence type="ECO:0000256" key="7">
    <source>
        <dbReference type="SAM" id="SignalP"/>
    </source>
</evidence>
<evidence type="ECO:0000313" key="10">
    <source>
        <dbReference type="Proteomes" id="UP000008743"/>
    </source>
</evidence>
<dbReference type="PROSITE" id="PS51412">
    <property type="entry name" value="MACPF_2"/>
    <property type="match status" value="1"/>
</dbReference>
<name>A0A0D2U7Z0_CAPO3</name>
<dbReference type="AlphaFoldDB" id="A0A0D2U7Z0"/>
<evidence type="ECO:0000256" key="1">
    <source>
        <dbReference type="ARBA" id="ARBA00004370"/>
    </source>
</evidence>
<keyword evidence="4" id="KW-0204">Cytolysis</keyword>
<keyword evidence="7" id="KW-0732">Signal</keyword>
<dbReference type="InParanoid" id="A0A0D2U7Z0"/>
<evidence type="ECO:0000256" key="3">
    <source>
        <dbReference type="ARBA" id="ARBA00022525"/>
    </source>
</evidence>
<dbReference type="InterPro" id="IPR020864">
    <property type="entry name" value="MACPF"/>
</dbReference>